<proteinExistence type="predicted"/>
<evidence type="ECO:0000313" key="1">
    <source>
        <dbReference type="EMBL" id="POM23639.1"/>
    </source>
</evidence>
<protein>
    <submittedName>
        <fullName evidence="1">Uncharacterized protein</fullName>
    </submittedName>
</protein>
<organism evidence="1 2">
    <name type="scientific">Actinomadura rubteroloni</name>
    <dbReference type="NCBI Taxonomy" id="1926885"/>
    <lineage>
        <taxon>Bacteria</taxon>
        <taxon>Bacillati</taxon>
        <taxon>Actinomycetota</taxon>
        <taxon>Actinomycetes</taxon>
        <taxon>Streptosporangiales</taxon>
        <taxon>Thermomonosporaceae</taxon>
        <taxon>Actinomadura</taxon>
    </lineage>
</organism>
<evidence type="ECO:0000313" key="2">
    <source>
        <dbReference type="Proteomes" id="UP000242367"/>
    </source>
</evidence>
<keyword evidence="2" id="KW-1185">Reference proteome</keyword>
<name>A0A2P4UF19_9ACTN</name>
<dbReference type="AlphaFoldDB" id="A0A2P4UF19"/>
<reference evidence="1 2" key="1">
    <citation type="journal article" date="2017" name="Chemistry">
        <title>Isolation, Biosynthesis and Chemical Modifications of Rubterolones A-F: Rare Tropolone Alkaloids from Actinomadura sp. 5-2.</title>
        <authorList>
            <person name="Guo H."/>
            <person name="Benndorf R."/>
            <person name="Leichnitz D."/>
            <person name="Klassen J.L."/>
            <person name="Vollmers J."/>
            <person name="Gorls H."/>
            <person name="Steinacker M."/>
            <person name="Weigel C."/>
            <person name="Dahse H.M."/>
            <person name="Kaster A.K."/>
            <person name="de Beer Z.W."/>
            <person name="Poulsen M."/>
            <person name="Beemelmanns C."/>
        </authorList>
    </citation>
    <scope>NUCLEOTIDE SEQUENCE [LARGE SCALE GENOMIC DNA]</scope>
    <source>
        <strain evidence="1 2">5-2</strain>
    </source>
</reference>
<dbReference type="EMBL" id="MTBP01000003">
    <property type="protein sequence ID" value="POM23639.1"/>
    <property type="molecule type" value="Genomic_DNA"/>
</dbReference>
<comment type="caution">
    <text evidence="1">The sequence shown here is derived from an EMBL/GenBank/DDBJ whole genome shotgun (WGS) entry which is preliminary data.</text>
</comment>
<sequence length="74" mass="8210">MLPVRDNAPKRAEDFGVTLCRLGDLSESTAGPRALAFSELTMNVLRHASKATVNERLAPNQEVRSWLMRIGWSA</sequence>
<dbReference type="Proteomes" id="UP000242367">
    <property type="component" value="Unassembled WGS sequence"/>
</dbReference>
<accession>A0A2P4UF19</accession>
<gene>
    <name evidence="1" type="ORF">BTM25_47980</name>
</gene>